<proteinExistence type="predicted"/>
<feature type="region of interest" description="Disordered" evidence="1">
    <location>
        <begin position="364"/>
        <end position="444"/>
    </location>
</feature>
<reference evidence="4" key="1">
    <citation type="submission" date="2020-02" db="EMBL/GenBank/DDBJ databases">
        <authorList>
            <person name="Scholz U."/>
            <person name="Mascher M."/>
            <person name="Fiebig A."/>
        </authorList>
    </citation>
    <scope>NUCLEOTIDE SEQUENCE</scope>
</reference>
<sequence length="536" mass="57464">MAALGSGILVKLLEGMRNGEENPVGEHRSALLQVTDIVPAELDEKDLWPKHGFYIKLSDSSHSAYVSLPFDQDELVLCNKIQLGQFIHLDRLEPGSPVPVMKGARPLPGRHPLVGTPEPLLRARRTGEKPASGHRRGSWETDGGGGAAGATGVSSSPAPAVRPIVFNFAEETPRKELAGGLRSQASPSPAMRRGRIGSSDLEQVPCSPGRAMDSKGENSLLRKSSSVLSPFSSRSRTEAKPILFSPAPAREKKAPPSPAPDKKTTPVSDDDEQTHQALSLPGKLKSLGKEAVQQREAAQKVALRALRDASASETLVRLLKMFSHLSGSAKPEAPAETFDQFLSFHQEIVQAAAHMETILAATSSCRTKKTEEGDKEEEDDPKTSSSSILMEISQNSADLGGGRSAKRRAMGAVSKSVSFSATTPSKQSRSRVAPPPEETTTPPVTTLENSIRMAKLVQREAGNWFMDFLEAALETGLKKGRAAGGKGKAAPPSCPQSVLLKVINWVEVEQADNSKRPAHTKAAQIARKLRIKVKNP</sequence>
<evidence type="ECO:0000256" key="1">
    <source>
        <dbReference type="SAM" id="MobiDB-lite"/>
    </source>
</evidence>
<dbReference type="InterPro" id="IPR049172">
    <property type="entry name" value="DUF6857_pln"/>
</dbReference>
<feature type="compositionally biased region" description="Basic and acidic residues" evidence="1">
    <location>
        <begin position="249"/>
        <end position="264"/>
    </location>
</feature>
<feature type="compositionally biased region" description="Polar residues" evidence="1">
    <location>
        <begin position="384"/>
        <end position="397"/>
    </location>
</feature>
<gene>
    <name evidence="4" type="ORF">SI8410_06008253</name>
</gene>
<dbReference type="InterPro" id="IPR048297">
    <property type="entry name" value="DUF936_dom_pln"/>
</dbReference>
<dbReference type="Pfam" id="PF06075">
    <property type="entry name" value="DUF936"/>
    <property type="match status" value="1"/>
</dbReference>
<feature type="region of interest" description="Disordered" evidence="1">
    <location>
        <begin position="175"/>
        <end position="279"/>
    </location>
</feature>
<name>A0A7I8KKG8_SPIIN</name>
<accession>A0A7I8KKG8</accession>
<feature type="region of interest" description="Disordered" evidence="1">
    <location>
        <begin position="104"/>
        <end position="157"/>
    </location>
</feature>
<dbReference type="Proteomes" id="UP000663760">
    <property type="component" value="Chromosome 6"/>
</dbReference>
<feature type="compositionally biased region" description="Polar residues" evidence="1">
    <location>
        <begin position="415"/>
        <end position="427"/>
    </location>
</feature>
<dbReference type="Pfam" id="PF21647">
    <property type="entry name" value="DUF6857"/>
    <property type="match status" value="1"/>
</dbReference>
<dbReference type="OrthoDB" id="1602505at2759"/>
<dbReference type="PANTHER" id="PTHR31928">
    <property type="entry name" value="EXPRESSED PROTEIN"/>
    <property type="match status" value="1"/>
</dbReference>
<keyword evidence="5" id="KW-1185">Reference proteome</keyword>
<evidence type="ECO:0000259" key="3">
    <source>
        <dbReference type="Pfam" id="PF21647"/>
    </source>
</evidence>
<dbReference type="PANTHER" id="PTHR31928:SF6">
    <property type="entry name" value="DUF936 DOMAIN-CONTAINING PROTEIN"/>
    <property type="match status" value="1"/>
</dbReference>
<organism evidence="4 5">
    <name type="scientific">Spirodela intermedia</name>
    <name type="common">Intermediate duckweed</name>
    <dbReference type="NCBI Taxonomy" id="51605"/>
    <lineage>
        <taxon>Eukaryota</taxon>
        <taxon>Viridiplantae</taxon>
        <taxon>Streptophyta</taxon>
        <taxon>Embryophyta</taxon>
        <taxon>Tracheophyta</taxon>
        <taxon>Spermatophyta</taxon>
        <taxon>Magnoliopsida</taxon>
        <taxon>Liliopsida</taxon>
        <taxon>Araceae</taxon>
        <taxon>Lemnoideae</taxon>
        <taxon>Spirodela</taxon>
    </lineage>
</organism>
<evidence type="ECO:0000313" key="5">
    <source>
        <dbReference type="Proteomes" id="UP000663760"/>
    </source>
</evidence>
<evidence type="ECO:0000313" key="4">
    <source>
        <dbReference type="EMBL" id="CAA7397588.1"/>
    </source>
</evidence>
<dbReference type="EMBL" id="LR746269">
    <property type="protein sequence ID" value="CAA7397588.1"/>
    <property type="molecule type" value="Genomic_DNA"/>
</dbReference>
<dbReference type="InterPro" id="IPR010341">
    <property type="entry name" value="DUF936_pln"/>
</dbReference>
<protein>
    <submittedName>
        <fullName evidence="4">Uncharacterized protein</fullName>
    </submittedName>
</protein>
<evidence type="ECO:0000259" key="2">
    <source>
        <dbReference type="Pfam" id="PF06075"/>
    </source>
</evidence>
<dbReference type="AlphaFoldDB" id="A0A7I8KKG8"/>
<feature type="domain" description="DUF936" evidence="2">
    <location>
        <begin position="5"/>
        <end position="121"/>
    </location>
</feature>
<feature type="domain" description="DUF6857" evidence="3">
    <location>
        <begin position="276"/>
        <end position="375"/>
    </location>
</feature>
<feature type="compositionally biased region" description="Low complexity" evidence="1">
    <location>
        <begin position="222"/>
        <end position="234"/>
    </location>
</feature>